<dbReference type="VEuPathDB" id="ToxoDB:ETH2_0848300"/>
<evidence type="ECO:0000259" key="2">
    <source>
        <dbReference type="PROSITE" id="PS51352"/>
    </source>
</evidence>
<name>U6KMW9_EIMTE</name>
<protein>
    <recommendedName>
        <fullName evidence="2">Thioredoxin domain-containing protein</fullName>
    </recommendedName>
</protein>
<dbReference type="RefSeq" id="XP_013228470.1">
    <property type="nucleotide sequence ID" value="XM_013373016.1"/>
</dbReference>
<dbReference type="AlphaFoldDB" id="U6KMW9"/>
<evidence type="ECO:0000313" key="3">
    <source>
        <dbReference type="EMBL" id="CDJ37632.1"/>
    </source>
</evidence>
<evidence type="ECO:0000256" key="1">
    <source>
        <dbReference type="ARBA" id="ARBA00023157"/>
    </source>
</evidence>
<evidence type="ECO:0000313" key="4">
    <source>
        <dbReference type="Proteomes" id="UP000030747"/>
    </source>
</evidence>
<feature type="domain" description="Thioredoxin" evidence="2">
    <location>
        <begin position="118"/>
        <end position="239"/>
    </location>
</feature>
<dbReference type="GeneID" id="25252433"/>
<organism evidence="3 4">
    <name type="scientific">Eimeria tenella</name>
    <name type="common">Coccidian parasite</name>
    <dbReference type="NCBI Taxonomy" id="5802"/>
    <lineage>
        <taxon>Eukaryota</taxon>
        <taxon>Sar</taxon>
        <taxon>Alveolata</taxon>
        <taxon>Apicomplexa</taxon>
        <taxon>Conoidasida</taxon>
        <taxon>Coccidia</taxon>
        <taxon>Eucoccidiorida</taxon>
        <taxon>Eimeriorina</taxon>
        <taxon>Eimeriidae</taxon>
        <taxon>Eimeria</taxon>
    </lineage>
</organism>
<accession>U6KMW9</accession>
<dbReference type="Pfam" id="PF00085">
    <property type="entry name" value="Thioredoxin"/>
    <property type="match status" value="1"/>
</dbReference>
<sequence>MLLENVVACKAEEGKEGLQQQPQQQQQQRFLESDCMCRALSPCLCVSLKSGKRNSKVSAGNARGRRRRPPGASCCKKTAAAAAAPPRAAAAAAPAAAATASPAATAAVATAAPAPEPAAAAATAAAAAAASLRGTVVEVKTAAEVEELKAAAAAANCPLVLSFGAPWCRPCSRIKPLFQELAAAHAALFAAVDVEAVEGLQQLPQALPTFQVFRNKELADQLTGALPAELKAMVSRHCKLR</sequence>
<proteinExistence type="predicted"/>
<dbReference type="VEuPathDB" id="ToxoDB:ETH_00016395"/>
<gene>
    <name evidence="3" type="ORF">ETH_00016395</name>
</gene>
<dbReference type="PANTHER" id="PTHR46115">
    <property type="entry name" value="THIOREDOXIN-LIKE PROTEIN 1"/>
    <property type="match status" value="1"/>
</dbReference>
<reference evidence="3" key="2">
    <citation type="submission" date="2013-10" db="EMBL/GenBank/DDBJ databases">
        <authorList>
            <person name="Aslett M."/>
        </authorList>
    </citation>
    <scope>NUCLEOTIDE SEQUENCE [LARGE SCALE GENOMIC DNA]</scope>
    <source>
        <strain evidence="3">Houghton</strain>
    </source>
</reference>
<dbReference type="Proteomes" id="UP000030747">
    <property type="component" value="Unassembled WGS sequence"/>
</dbReference>
<reference evidence="3" key="1">
    <citation type="submission" date="2013-10" db="EMBL/GenBank/DDBJ databases">
        <title>Genomic analysis of the causative agents of coccidiosis in chickens.</title>
        <authorList>
            <person name="Reid A.J."/>
            <person name="Blake D."/>
            <person name="Billington K."/>
            <person name="Browne H."/>
            <person name="Dunn M."/>
            <person name="Hung S."/>
            <person name="Kawahara F."/>
            <person name="Miranda-Saavedra D."/>
            <person name="Mourier T."/>
            <person name="Nagra H."/>
            <person name="Otto T.D."/>
            <person name="Rawlings N."/>
            <person name="Sanchez A."/>
            <person name="Sanders M."/>
            <person name="Subramaniam C."/>
            <person name="Tay Y."/>
            <person name="Dear P."/>
            <person name="Doerig C."/>
            <person name="Gruber A."/>
            <person name="Parkinson J."/>
            <person name="Shirley M."/>
            <person name="Wan K.L."/>
            <person name="Berriman M."/>
            <person name="Tomley F."/>
            <person name="Pain A."/>
        </authorList>
    </citation>
    <scope>NUCLEOTIDE SEQUENCE [LARGE SCALE GENOMIC DNA]</scope>
    <source>
        <strain evidence="3">Houghton</strain>
    </source>
</reference>
<dbReference type="InterPro" id="IPR036249">
    <property type="entry name" value="Thioredoxin-like_sf"/>
</dbReference>
<dbReference type="CDD" id="cd02947">
    <property type="entry name" value="TRX_family"/>
    <property type="match status" value="1"/>
</dbReference>
<keyword evidence="4" id="KW-1185">Reference proteome</keyword>
<dbReference type="InterPro" id="IPR013766">
    <property type="entry name" value="Thioredoxin_domain"/>
</dbReference>
<dbReference type="PROSITE" id="PS51352">
    <property type="entry name" value="THIOREDOXIN_2"/>
    <property type="match status" value="1"/>
</dbReference>
<dbReference type="SUPFAM" id="SSF52833">
    <property type="entry name" value="Thioredoxin-like"/>
    <property type="match status" value="1"/>
</dbReference>
<dbReference type="Gene3D" id="3.40.30.10">
    <property type="entry name" value="Glutaredoxin"/>
    <property type="match status" value="1"/>
</dbReference>
<keyword evidence="1" id="KW-1015">Disulfide bond</keyword>
<dbReference type="OrthoDB" id="10263751at2759"/>
<dbReference type="EMBL" id="HG673772">
    <property type="protein sequence ID" value="CDJ37632.1"/>
    <property type="molecule type" value="Genomic_DNA"/>
</dbReference>